<evidence type="ECO:0000256" key="4">
    <source>
        <dbReference type="ARBA" id="ARBA00022741"/>
    </source>
</evidence>
<reference evidence="12 13" key="1">
    <citation type="submission" date="2024-05" db="EMBL/GenBank/DDBJ databases">
        <title>Genome Sequence and Characterization of the New Strain Purple Sulfur Bacterium of Genus Thioalkalicoccus.</title>
        <authorList>
            <person name="Bryantseva I.A."/>
            <person name="Kyndt J.A."/>
            <person name="Imhoff J.F."/>
        </authorList>
    </citation>
    <scope>NUCLEOTIDE SEQUENCE [LARGE SCALE GENOMIC DNA]</scope>
    <source>
        <strain evidence="12 13">Um2</strain>
    </source>
</reference>
<feature type="binding site" evidence="11">
    <location>
        <position position="205"/>
    </location>
    <ligand>
        <name>Zn(2+)</name>
        <dbReference type="ChEBI" id="CHEBI:29105"/>
    </ligand>
</feature>
<dbReference type="Pfam" id="PF06508">
    <property type="entry name" value="QueC"/>
    <property type="match status" value="1"/>
</dbReference>
<evidence type="ECO:0000256" key="11">
    <source>
        <dbReference type="HAMAP-Rule" id="MF_01633"/>
    </source>
</evidence>
<keyword evidence="13" id="KW-1185">Reference proteome</keyword>
<feature type="binding site" evidence="11">
    <location>
        <begin position="8"/>
        <end position="18"/>
    </location>
    <ligand>
        <name>ATP</name>
        <dbReference type="ChEBI" id="CHEBI:30616"/>
    </ligand>
</feature>
<evidence type="ECO:0000313" key="13">
    <source>
        <dbReference type="Proteomes" id="UP001564408"/>
    </source>
</evidence>
<comment type="function">
    <text evidence="11">Catalyzes the ATP-dependent conversion of 7-carboxy-7-deazaguanine (CDG) to 7-cyano-7-deazaguanine (preQ(0)).</text>
</comment>
<evidence type="ECO:0000256" key="3">
    <source>
        <dbReference type="ARBA" id="ARBA00022723"/>
    </source>
</evidence>
<dbReference type="HAMAP" id="MF_01633">
    <property type="entry name" value="QueC"/>
    <property type="match status" value="1"/>
</dbReference>
<dbReference type="InterPro" id="IPR014729">
    <property type="entry name" value="Rossmann-like_a/b/a_fold"/>
</dbReference>
<protein>
    <recommendedName>
        <fullName evidence="9 11">7-cyano-7-deazaguanine synthase</fullName>
        <ecNumber evidence="9 11">6.3.4.20</ecNumber>
    </recommendedName>
    <alternativeName>
        <fullName evidence="11">7-cyano-7-carbaguanine synthase</fullName>
    </alternativeName>
    <alternativeName>
        <fullName evidence="11">PreQ(0) synthase</fullName>
    </alternativeName>
    <alternativeName>
        <fullName evidence="11">Queuosine biosynthesis protein QueC</fullName>
    </alternativeName>
</protein>
<evidence type="ECO:0000256" key="7">
    <source>
        <dbReference type="ARBA" id="ARBA00022840"/>
    </source>
</evidence>
<keyword evidence="2 11" id="KW-0436">Ligase</keyword>
<dbReference type="EC" id="6.3.4.20" evidence="9 11"/>
<evidence type="ECO:0000256" key="10">
    <source>
        <dbReference type="ARBA" id="ARBA00047890"/>
    </source>
</evidence>
<keyword evidence="7 11" id="KW-0067">ATP-binding</keyword>
<dbReference type="RefSeq" id="WP_369666268.1">
    <property type="nucleotide sequence ID" value="NZ_JBDKXB010000005.1"/>
</dbReference>
<dbReference type="EMBL" id="JBDKXB010000005">
    <property type="protein sequence ID" value="MEY6431880.1"/>
    <property type="molecule type" value="Genomic_DNA"/>
</dbReference>
<proteinExistence type="inferred from homology"/>
<comment type="cofactor">
    <cofactor evidence="11">
        <name>Zn(2+)</name>
        <dbReference type="ChEBI" id="CHEBI:29105"/>
    </cofactor>
    <text evidence="11">Binds 1 zinc ion per subunit.</text>
</comment>
<evidence type="ECO:0000256" key="9">
    <source>
        <dbReference type="ARBA" id="ARBA00039149"/>
    </source>
</evidence>
<feature type="binding site" evidence="11">
    <location>
        <position position="192"/>
    </location>
    <ligand>
        <name>Zn(2+)</name>
        <dbReference type="ChEBI" id="CHEBI:29105"/>
    </ligand>
</feature>
<evidence type="ECO:0000256" key="2">
    <source>
        <dbReference type="ARBA" id="ARBA00022598"/>
    </source>
</evidence>
<dbReference type="NCBIfam" id="TIGR00364">
    <property type="entry name" value="7-cyano-7-deazaguanine synthase QueC"/>
    <property type="match status" value="1"/>
</dbReference>
<dbReference type="Gene3D" id="3.40.50.620">
    <property type="entry name" value="HUPs"/>
    <property type="match status" value="1"/>
</dbReference>
<keyword evidence="4 11" id="KW-0547">Nucleotide-binding</keyword>
<comment type="caution">
    <text evidence="12">The sequence shown here is derived from an EMBL/GenBank/DDBJ whole genome shotgun (WGS) entry which is preliminary data.</text>
</comment>
<comment type="catalytic activity">
    <reaction evidence="10 11">
        <text>7-carboxy-7-carbaguanine + NH4(+) + 2 ATP = 7-cyano-7-carbaguanine + 2 AMP + 2 diphosphate + 2 H(+)</text>
        <dbReference type="Rhea" id="RHEA:27982"/>
        <dbReference type="ChEBI" id="CHEBI:15378"/>
        <dbReference type="ChEBI" id="CHEBI:28938"/>
        <dbReference type="ChEBI" id="CHEBI:30616"/>
        <dbReference type="ChEBI" id="CHEBI:33019"/>
        <dbReference type="ChEBI" id="CHEBI:45075"/>
        <dbReference type="ChEBI" id="CHEBI:61036"/>
        <dbReference type="ChEBI" id="CHEBI:456215"/>
        <dbReference type="EC" id="6.3.4.20"/>
    </reaction>
</comment>
<dbReference type="InterPro" id="IPR018317">
    <property type="entry name" value="QueC"/>
</dbReference>
<feature type="binding site" evidence="11">
    <location>
        <position position="208"/>
    </location>
    <ligand>
        <name>Zn(2+)</name>
        <dbReference type="ChEBI" id="CHEBI:29105"/>
    </ligand>
</feature>
<dbReference type="PIRSF" id="PIRSF006293">
    <property type="entry name" value="ExsB"/>
    <property type="match status" value="1"/>
</dbReference>
<evidence type="ECO:0000256" key="8">
    <source>
        <dbReference type="ARBA" id="ARBA00037993"/>
    </source>
</evidence>
<comment type="similarity">
    <text evidence="8 11">Belongs to the QueC family.</text>
</comment>
<evidence type="ECO:0000256" key="6">
    <source>
        <dbReference type="ARBA" id="ARBA00022833"/>
    </source>
</evidence>
<gene>
    <name evidence="11 12" type="primary">queC</name>
    <name evidence="12" type="ORF">ABC977_05590</name>
</gene>
<comment type="pathway">
    <text evidence="1 11">Purine metabolism; 7-cyano-7-deazaguanine biosynthesis.</text>
</comment>
<feature type="binding site" evidence="11">
    <location>
        <position position="202"/>
    </location>
    <ligand>
        <name>Zn(2+)</name>
        <dbReference type="ChEBI" id="CHEBI:29105"/>
    </ligand>
</feature>
<keyword evidence="3 11" id="KW-0479">Metal-binding</keyword>
<dbReference type="SUPFAM" id="SSF52402">
    <property type="entry name" value="Adenine nucleotide alpha hydrolases-like"/>
    <property type="match status" value="1"/>
</dbReference>
<evidence type="ECO:0000313" key="12">
    <source>
        <dbReference type="EMBL" id="MEY6431880.1"/>
    </source>
</evidence>
<dbReference type="GO" id="GO:0016874">
    <property type="term" value="F:ligase activity"/>
    <property type="evidence" value="ECO:0007669"/>
    <property type="project" value="UniProtKB-KW"/>
</dbReference>
<dbReference type="PANTHER" id="PTHR42914">
    <property type="entry name" value="7-CYANO-7-DEAZAGUANINE SYNTHASE"/>
    <property type="match status" value="1"/>
</dbReference>
<dbReference type="CDD" id="cd01995">
    <property type="entry name" value="QueC-like"/>
    <property type="match status" value="1"/>
</dbReference>
<sequence>MSPVVVLLSGGLDSATALAVARERGHQPFALSFRYGQRHAVELRAAEQQAAAQGVTEHLILDIDLRRLGGSALTADIAVPKGRDTAAMATGIPVTYVPARNTIFLSFALAWAETLGAREIFLGVNALDYSGYPDCRPDYIAAFERLANLATAAGVSGDAPIRIQAPLIEATKADIIRLGTRLGVDFALTSSCYDPEGDGRPCGACDACRLRAKGFAEAGLTDPLLERFAVGQ</sequence>
<dbReference type="PANTHER" id="PTHR42914:SF1">
    <property type="entry name" value="7-CYANO-7-DEAZAGUANINE SYNTHASE"/>
    <property type="match status" value="1"/>
</dbReference>
<keyword evidence="6 11" id="KW-0862">Zinc</keyword>
<dbReference type="Proteomes" id="UP001564408">
    <property type="component" value="Unassembled WGS sequence"/>
</dbReference>
<evidence type="ECO:0000256" key="1">
    <source>
        <dbReference type="ARBA" id="ARBA00005061"/>
    </source>
</evidence>
<name>A0ABV4BCJ4_9GAMM</name>
<organism evidence="12 13">
    <name type="scientific">Thioalkalicoccus limnaeus</name>
    <dbReference type="NCBI Taxonomy" id="120681"/>
    <lineage>
        <taxon>Bacteria</taxon>
        <taxon>Pseudomonadati</taxon>
        <taxon>Pseudomonadota</taxon>
        <taxon>Gammaproteobacteria</taxon>
        <taxon>Chromatiales</taxon>
        <taxon>Chromatiaceae</taxon>
        <taxon>Thioalkalicoccus</taxon>
    </lineage>
</organism>
<keyword evidence="5 11" id="KW-0671">Queuosine biosynthesis</keyword>
<accession>A0ABV4BCJ4</accession>
<evidence type="ECO:0000256" key="5">
    <source>
        <dbReference type="ARBA" id="ARBA00022785"/>
    </source>
</evidence>